<dbReference type="RefSeq" id="WP_106889634.1">
    <property type="nucleotide sequence ID" value="NZ_CP027860.1"/>
</dbReference>
<dbReference type="Gene3D" id="1.10.150.690">
    <property type="entry name" value="DUF2063"/>
    <property type="match status" value="1"/>
</dbReference>
<feature type="domain" description="Putative DNA-binding" evidence="1">
    <location>
        <begin position="8"/>
        <end position="92"/>
    </location>
</feature>
<dbReference type="AlphaFoldDB" id="A0A2P1PLJ7"/>
<dbReference type="Pfam" id="PF22106">
    <property type="entry name" value="NGO1945_C"/>
    <property type="match status" value="1"/>
</dbReference>
<keyword evidence="4" id="KW-1185">Reference proteome</keyword>
<dbReference type="Proteomes" id="UP000241074">
    <property type="component" value="Chromosome"/>
</dbReference>
<dbReference type="InterPro" id="IPR018640">
    <property type="entry name" value="DUF2063"/>
</dbReference>
<reference evidence="3 4" key="2">
    <citation type="submission" date="2018-03" db="EMBL/GenBank/DDBJ databases">
        <authorList>
            <person name="Keele B.F."/>
        </authorList>
    </citation>
    <scope>NUCLEOTIDE SEQUENCE [LARGE SCALE GENOMIC DNA]</scope>
    <source>
        <strain evidence="3 4">D13</strain>
    </source>
</reference>
<dbReference type="InterPro" id="IPR054098">
    <property type="entry name" value="NGO1945-like_C"/>
</dbReference>
<reference evidence="3 4" key="1">
    <citation type="submission" date="2018-03" db="EMBL/GenBank/DDBJ databases">
        <title>Ahniella affigens gen. nov., sp. nov., a gammaproteobacterium isolated from sandy soil near a stream.</title>
        <authorList>
            <person name="Ko Y."/>
            <person name="Kim J.-H."/>
        </authorList>
    </citation>
    <scope>NUCLEOTIDE SEQUENCE [LARGE SCALE GENOMIC DNA]</scope>
    <source>
        <strain evidence="3 4">D13</strain>
    </source>
</reference>
<proteinExistence type="predicted"/>
<evidence type="ECO:0000313" key="3">
    <source>
        <dbReference type="EMBL" id="AVP95705.1"/>
    </source>
</evidence>
<evidence type="ECO:0000313" key="4">
    <source>
        <dbReference type="Proteomes" id="UP000241074"/>
    </source>
</evidence>
<accession>A0A2P1PLJ7</accession>
<dbReference type="EMBL" id="CP027860">
    <property type="protein sequence ID" value="AVP95705.1"/>
    <property type="molecule type" value="Genomic_DNA"/>
</dbReference>
<sequence length="254" mass="29068">MTEAFQALQVQFAQHLRDPEANPAPAGIEDRRLQIYRDLFFNSIEGLLGSQFPVIKRLKGDAWKPLVRRFYAEHCSHTPLFPEIAREFIRYLEDRHDRGESDWPFLIELAHYEWVELAVMIDETDLDTIVADQDGDVVLSAPVFSPVAWLLNYRFPVQAIREDFLPTEAPEQPTFLCVSRTRGGQVQFTELNALSFKLLELVKDNPGVPGLELIQALLEALGLDGNAELLQSAQDMLRKFRSKEILLGTMRDED</sequence>
<dbReference type="Pfam" id="PF09836">
    <property type="entry name" value="DUF2063"/>
    <property type="match status" value="1"/>
</dbReference>
<dbReference type="OrthoDB" id="4146344at2"/>
<feature type="domain" description="NGO1945-like C-terminal" evidence="2">
    <location>
        <begin position="145"/>
        <end position="241"/>
    </location>
</feature>
<dbReference type="Gene3D" id="3.90.930.50">
    <property type="match status" value="1"/>
</dbReference>
<name>A0A2P1PLJ7_9GAMM</name>
<organism evidence="3 4">
    <name type="scientific">Ahniella affigens</name>
    <dbReference type="NCBI Taxonomy" id="2021234"/>
    <lineage>
        <taxon>Bacteria</taxon>
        <taxon>Pseudomonadati</taxon>
        <taxon>Pseudomonadota</taxon>
        <taxon>Gammaproteobacteria</taxon>
        <taxon>Lysobacterales</taxon>
        <taxon>Rhodanobacteraceae</taxon>
        <taxon>Ahniella</taxon>
    </lineage>
</organism>
<protein>
    <submittedName>
        <fullName evidence="3">DUF2063 domain-containing protein</fullName>
    </submittedName>
</protein>
<dbReference type="InterPro" id="IPR044922">
    <property type="entry name" value="DUF2063_N_sf"/>
</dbReference>
<gene>
    <name evidence="3" type="ORF">C7S18_00190</name>
</gene>
<dbReference type="KEGG" id="xba:C7S18_00190"/>
<evidence type="ECO:0000259" key="1">
    <source>
        <dbReference type="Pfam" id="PF09836"/>
    </source>
</evidence>
<evidence type="ECO:0000259" key="2">
    <source>
        <dbReference type="Pfam" id="PF22106"/>
    </source>
</evidence>